<name>A0A2X0S241_BROTH</name>
<evidence type="ECO:0000313" key="1">
    <source>
        <dbReference type="EMBL" id="SPP28447.1"/>
    </source>
</evidence>
<dbReference type="Proteomes" id="UP000270190">
    <property type="component" value="Unassembled WGS sequence"/>
</dbReference>
<organism evidence="1 2">
    <name type="scientific">Brochothrix thermosphacta</name>
    <name type="common">Microbacterium thermosphactum</name>
    <dbReference type="NCBI Taxonomy" id="2756"/>
    <lineage>
        <taxon>Bacteria</taxon>
        <taxon>Bacillati</taxon>
        <taxon>Bacillota</taxon>
        <taxon>Bacilli</taxon>
        <taxon>Bacillales</taxon>
        <taxon>Listeriaceae</taxon>
        <taxon>Brochothrix</taxon>
    </lineage>
</organism>
<proteinExistence type="predicted"/>
<gene>
    <name evidence="1" type="ORF">BTBSAS_200034</name>
</gene>
<accession>A0A2X0S241</accession>
<dbReference type="AlphaFoldDB" id="A0A2X0S241"/>
<dbReference type="EMBL" id="OUNC01000013">
    <property type="protein sequence ID" value="SPP28447.1"/>
    <property type="molecule type" value="Genomic_DNA"/>
</dbReference>
<sequence length="61" mass="7154">MLERNKSLFFAFFLALYVFGRNFLFISKSLITIRFLTQRLNRESTTLSSKLLAIESSFIVL</sequence>
<protein>
    <submittedName>
        <fullName evidence="1">Uncharacterized protein</fullName>
    </submittedName>
</protein>
<reference evidence="2" key="1">
    <citation type="submission" date="2018-04" db="EMBL/GenBank/DDBJ databases">
        <authorList>
            <person name="Illikoud N."/>
        </authorList>
    </citation>
    <scope>NUCLEOTIDE SEQUENCE [LARGE SCALE GENOMIC DNA]</scope>
</reference>
<evidence type="ECO:0000313" key="2">
    <source>
        <dbReference type="Proteomes" id="UP000270190"/>
    </source>
</evidence>